<dbReference type="SUPFAM" id="SSF64593">
    <property type="entry name" value="Intermediate filament protein, coiled coil region"/>
    <property type="match status" value="2"/>
</dbReference>
<feature type="compositionally biased region" description="Polar residues" evidence="6">
    <location>
        <begin position="37"/>
        <end position="48"/>
    </location>
</feature>
<organism evidence="9 10">
    <name type="scientific">Paragonimus westermani</name>
    <dbReference type="NCBI Taxonomy" id="34504"/>
    <lineage>
        <taxon>Eukaryota</taxon>
        <taxon>Metazoa</taxon>
        <taxon>Spiralia</taxon>
        <taxon>Lophotrochozoa</taxon>
        <taxon>Platyhelminthes</taxon>
        <taxon>Trematoda</taxon>
        <taxon>Digenea</taxon>
        <taxon>Plagiorchiida</taxon>
        <taxon>Troglotremata</taxon>
        <taxon>Troglotrematidae</taxon>
        <taxon>Paragonimus</taxon>
    </lineage>
</organism>
<evidence type="ECO:0000256" key="5">
    <source>
        <dbReference type="SAM" id="Coils"/>
    </source>
</evidence>
<dbReference type="PROSITE" id="PS51841">
    <property type="entry name" value="LTD"/>
    <property type="match status" value="1"/>
</dbReference>
<dbReference type="Gene3D" id="1.20.5.170">
    <property type="match status" value="1"/>
</dbReference>
<evidence type="ECO:0000313" key="10">
    <source>
        <dbReference type="Proteomes" id="UP000699462"/>
    </source>
</evidence>
<keyword evidence="2" id="KW-0403">Intermediate filament</keyword>
<dbReference type="GO" id="GO:0007097">
    <property type="term" value="P:nuclear migration"/>
    <property type="evidence" value="ECO:0007669"/>
    <property type="project" value="TreeGrafter"/>
</dbReference>
<dbReference type="OrthoDB" id="102442at2759"/>
<dbReference type="PANTHER" id="PTHR45721:SF11">
    <property type="entry name" value="LAMIN DM0-RELATED"/>
    <property type="match status" value="1"/>
</dbReference>
<evidence type="ECO:0000256" key="3">
    <source>
        <dbReference type="ARBA" id="ARBA00023054"/>
    </source>
</evidence>
<reference evidence="9 10" key="1">
    <citation type="submission" date="2019-07" db="EMBL/GenBank/DDBJ databases">
        <title>Annotation for the trematode Paragonimus westermani.</title>
        <authorList>
            <person name="Choi Y.-J."/>
        </authorList>
    </citation>
    <scope>NUCLEOTIDE SEQUENCE [LARGE SCALE GENOMIC DNA]</scope>
    <source>
        <strain evidence="9">180907_Pwestermani</strain>
    </source>
</reference>
<evidence type="ECO:0000259" key="7">
    <source>
        <dbReference type="PROSITE" id="PS51841"/>
    </source>
</evidence>
<evidence type="ECO:0000313" key="9">
    <source>
        <dbReference type="EMBL" id="KAF8561401.1"/>
    </source>
</evidence>
<dbReference type="InterPro" id="IPR039008">
    <property type="entry name" value="IF_rod_dom"/>
</dbReference>
<protein>
    <recommendedName>
        <fullName evidence="11">Lamin B</fullName>
    </recommendedName>
</protein>
<dbReference type="Proteomes" id="UP000699462">
    <property type="component" value="Unassembled WGS sequence"/>
</dbReference>
<evidence type="ECO:0000259" key="8">
    <source>
        <dbReference type="PROSITE" id="PS51842"/>
    </source>
</evidence>
<proteinExistence type="predicted"/>
<dbReference type="SUPFAM" id="SSF74853">
    <property type="entry name" value="Lamin A/C globular tail domain"/>
    <property type="match status" value="1"/>
</dbReference>
<keyword evidence="10" id="KW-1185">Reference proteome</keyword>
<dbReference type="SMART" id="SM01391">
    <property type="entry name" value="Filament"/>
    <property type="match status" value="1"/>
</dbReference>
<dbReference type="PROSITE" id="PS51842">
    <property type="entry name" value="IF_ROD_2"/>
    <property type="match status" value="1"/>
</dbReference>
<sequence length="633" mass="73498">MSARSKKQKSSEAEKHESTPQSTSSVTKTFSVERSRTSASGTPRQSFSRSERSHSPLSITRNEEKDELAHLNDRLAGYIDYVRKLELDKERLTRRIHSVTEERMSKVEEARKTYEDEISALRNLVDDLAKQKTKAELDAKQSKDDCNDARSKLNKRDLEVRNLQRRIEGLEKDLANYKQDHDRYQTLLADFRALEKRFEEVQRDLEAETLLRTDLENKVLGLKEQLDFRSRLFEEEREKLVQRTMYIEEEVEGRKQAEYESRLADELQSIREQTASELDEYKYQIEETFETKLGKLRSTADQNTDDIYRQRSELIETRKRADDLAHELAKKIAELNLLQNRVDELQNQLEKERKDHDEQLMFQRQEIRRLKDELEESFREFTDLMNTKIALDQEILMYRKMLEGEESRLNIEPKARDSPFNFQSGKRRRMDDGIEGEDTNLTGVSFIHSKARYAYRVSSTATGPVEFFKEQDTQGKWVKLVNTSTDDVSLGNWELVHEADGQELRFKFHRTLTLKPGATCTVWSSDSDTTHNPPSDVVMKNKSFHASSDASMQLLDADGVEQAKCTVKRERVRPSGVSFGRRAGYRSGTDDVKMYVDVNALHAPAVCHSGIRNRLRCCNPRLAHSNAPRSSDS</sequence>
<evidence type="ECO:0008006" key="11">
    <source>
        <dbReference type="Google" id="ProtNLM"/>
    </source>
</evidence>
<feature type="coiled-coil region" evidence="5">
    <location>
        <begin position="321"/>
        <end position="387"/>
    </location>
</feature>
<dbReference type="GO" id="GO:0051664">
    <property type="term" value="P:nuclear pore localization"/>
    <property type="evidence" value="ECO:0007669"/>
    <property type="project" value="TreeGrafter"/>
</dbReference>
<keyword evidence="3 5" id="KW-0175">Coiled coil</keyword>
<evidence type="ECO:0000256" key="6">
    <source>
        <dbReference type="SAM" id="MobiDB-lite"/>
    </source>
</evidence>
<dbReference type="InterPro" id="IPR036415">
    <property type="entry name" value="Lamin_tail_dom_sf"/>
</dbReference>
<feature type="domain" description="LTD" evidence="7">
    <location>
        <begin position="453"/>
        <end position="581"/>
    </location>
</feature>
<dbReference type="Pfam" id="PF00932">
    <property type="entry name" value="LTD"/>
    <property type="match status" value="1"/>
</dbReference>
<dbReference type="Gene3D" id="1.20.5.1160">
    <property type="entry name" value="Vasodilator-stimulated phosphoprotein"/>
    <property type="match status" value="2"/>
</dbReference>
<feature type="compositionally biased region" description="Basic and acidic residues" evidence="6">
    <location>
        <begin position="9"/>
        <end position="18"/>
    </location>
</feature>
<keyword evidence="4" id="KW-0539">Nucleus</keyword>
<dbReference type="Pfam" id="PF00038">
    <property type="entry name" value="Filament"/>
    <property type="match status" value="1"/>
</dbReference>
<dbReference type="GO" id="GO:0006998">
    <property type="term" value="P:nuclear envelope organization"/>
    <property type="evidence" value="ECO:0007669"/>
    <property type="project" value="TreeGrafter"/>
</dbReference>
<evidence type="ECO:0000256" key="4">
    <source>
        <dbReference type="ARBA" id="ARBA00023242"/>
    </source>
</evidence>
<feature type="coiled-coil region" evidence="5">
    <location>
        <begin position="82"/>
        <end position="218"/>
    </location>
</feature>
<accession>A0A8T0D474</accession>
<name>A0A8T0D474_9TREM</name>
<evidence type="ECO:0000256" key="1">
    <source>
        <dbReference type="ARBA" id="ARBA00004123"/>
    </source>
</evidence>
<comment type="caution">
    <text evidence="9">The sequence shown here is derived from an EMBL/GenBank/DDBJ whole genome shotgun (WGS) entry which is preliminary data.</text>
</comment>
<comment type="subcellular location">
    <subcellularLocation>
        <location evidence="1">Nucleus</location>
    </subcellularLocation>
</comment>
<dbReference type="InterPro" id="IPR001322">
    <property type="entry name" value="Lamin_tail_dom"/>
</dbReference>
<dbReference type="Gene3D" id="2.60.40.1260">
    <property type="entry name" value="Lamin Tail domain"/>
    <property type="match status" value="1"/>
</dbReference>
<dbReference type="GO" id="GO:0005652">
    <property type="term" value="C:nuclear lamina"/>
    <property type="evidence" value="ECO:0007669"/>
    <property type="project" value="TreeGrafter"/>
</dbReference>
<dbReference type="PANTHER" id="PTHR45721">
    <property type="entry name" value="LAMIN DM0-RELATED"/>
    <property type="match status" value="1"/>
</dbReference>
<dbReference type="GO" id="GO:0031507">
    <property type="term" value="P:heterochromatin formation"/>
    <property type="evidence" value="ECO:0007669"/>
    <property type="project" value="TreeGrafter"/>
</dbReference>
<feature type="domain" description="IF rod" evidence="8">
    <location>
        <begin position="64"/>
        <end position="409"/>
    </location>
</feature>
<evidence type="ECO:0000256" key="2">
    <source>
        <dbReference type="ARBA" id="ARBA00022754"/>
    </source>
</evidence>
<feature type="compositionally biased region" description="Polar residues" evidence="6">
    <location>
        <begin position="19"/>
        <end position="30"/>
    </location>
</feature>
<dbReference type="GO" id="GO:0005882">
    <property type="term" value="C:intermediate filament"/>
    <property type="evidence" value="ECO:0007669"/>
    <property type="project" value="UniProtKB-KW"/>
</dbReference>
<dbReference type="EMBL" id="JTDF01021768">
    <property type="protein sequence ID" value="KAF8561401.1"/>
    <property type="molecule type" value="Genomic_DNA"/>
</dbReference>
<feature type="region of interest" description="Disordered" evidence="6">
    <location>
        <begin position="1"/>
        <end position="64"/>
    </location>
</feature>
<dbReference type="GO" id="GO:0005200">
    <property type="term" value="F:structural constituent of cytoskeleton"/>
    <property type="evidence" value="ECO:0007669"/>
    <property type="project" value="TreeGrafter"/>
</dbReference>
<dbReference type="AlphaFoldDB" id="A0A8T0D474"/>
<dbReference type="GO" id="GO:0090435">
    <property type="term" value="P:protein localization to nuclear envelope"/>
    <property type="evidence" value="ECO:0007669"/>
    <property type="project" value="TreeGrafter"/>
</dbReference>
<gene>
    <name evidence="9" type="ORF">P879_08860</name>
</gene>